<dbReference type="SUPFAM" id="SSF53474">
    <property type="entry name" value="alpha/beta-Hydrolases"/>
    <property type="match status" value="1"/>
</dbReference>
<keyword evidence="10" id="KW-1185">Reference proteome</keyword>
<evidence type="ECO:0000313" key="9">
    <source>
        <dbReference type="EMBL" id="TCI13783.1"/>
    </source>
</evidence>
<dbReference type="EMBL" id="SJTG01000001">
    <property type="protein sequence ID" value="TCI13783.1"/>
    <property type="molecule type" value="Genomic_DNA"/>
</dbReference>
<dbReference type="InterPro" id="IPR002410">
    <property type="entry name" value="Peptidase_S33"/>
</dbReference>
<evidence type="ECO:0000256" key="3">
    <source>
        <dbReference type="ARBA" id="ARBA00021843"/>
    </source>
</evidence>
<dbReference type="GO" id="GO:0005737">
    <property type="term" value="C:cytoplasm"/>
    <property type="evidence" value="ECO:0007669"/>
    <property type="project" value="UniProtKB-SubCell"/>
</dbReference>
<reference evidence="9 10" key="1">
    <citation type="submission" date="2019-02" db="EMBL/GenBank/DDBJ databases">
        <title>Dyella amyloliquefaciens sp. nov., isolated from forest soil.</title>
        <authorList>
            <person name="Gao Z.-H."/>
            <person name="Qiu L.-H."/>
        </authorList>
    </citation>
    <scope>NUCLEOTIDE SEQUENCE [LARGE SCALE GENOMIC DNA]</scope>
    <source>
        <strain evidence="9 10">KACC 12747</strain>
    </source>
</reference>
<dbReference type="GO" id="GO:0006508">
    <property type="term" value="P:proteolysis"/>
    <property type="evidence" value="ECO:0007669"/>
    <property type="project" value="UniProtKB-KW"/>
</dbReference>
<name>A0A4R0YWD8_9GAMM</name>
<dbReference type="EC" id="3.4.11.5" evidence="2"/>
<evidence type="ECO:0000256" key="2">
    <source>
        <dbReference type="ARBA" id="ARBA00012568"/>
    </source>
</evidence>
<evidence type="ECO:0000313" key="10">
    <source>
        <dbReference type="Proteomes" id="UP000291822"/>
    </source>
</evidence>
<protein>
    <recommendedName>
        <fullName evidence="3">Proline iminopeptidase</fullName>
        <ecNumber evidence="2">3.4.11.5</ecNumber>
    </recommendedName>
    <alternativeName>
        <fullName evidence="6">Prolyl aminopeptidase</fullName>
    </alternativeName>
</protein>
<accession>A0A4R0YWD8</accession>
<dbReference type="Pfam" id="PF12146">
    <property type="entry name" value="Hydrolase_4"/>
    <property type="match status" value="1"/>
</dbReference>
<keyword evidence="4" id="KW-0963">Cytoplasm</keyword>
<keyword evidence="5 9" id="KW-0378">Hydrolase</keyword>
<feature type="domain" description="Serine aminopeptidase S33" evidence="8">
    <location>
        <begin position="96"/>
        <end position="338"/>
    </location>
</feature>
<gene>
    <name evidence="9" type="ORF">EZM97_02875</name>
</gene>
<evidence type="ECO:0000256" key="1">
    <source>
        <dbReference type="ARBA" id="ARBA00001585"/>
    </source>
</evidence>
<evidence type="ECO:0000259" key="8">
    <source>
        <dbReference type="Pfam" id="PF12146"/>
    </source>
</evidence>
<proteinExistence type="predicted"/>
<feature type="chain" id="PRO_5020797519" description="Proline iminopeptidase" evidence="7">
    <location>
        <begin position="23"/>
        <end position="362"/>
    </location>
</feature>
<dbReference type="Gene3D" id="3.40.50.1820">
    <property type="entry name" value="alpha/beta hydrolase"/>
    <property type="match status" value="1"/>
</dbReference>
<dbReference type="PRINTS" id="PR00793">
    <property type="entry name" value="PROAMNOPTASE"/>
</dbReference>
<evidence type="ECO:0000256" key="5">
    <source>
        <dbReference type="ARBA" id="ARBA00022801"/>
    </source>
</evidence>
<dbReference type="GO" id="GO:0004177">
    <property type="term" value="F:aminopeptidase activity"/>
    <property type="evidence" value="ECO:0007669"/>
    <property type="project" value="UniProtKB-KW"/>
</dbReference>
<evidence type="ECO:0000256" key="7">
    <source>
        <dbReference type="SAM" id="SignalP"/>
    </source>
</evidence>
<dbReference type="PANTHER" id="PTHR43722">
    <property type="entry name" value="PROLINE IMINOPEPTIDASE"/>
    <property type="match status" value="1"/>
</dbReference>
<evidence type="ECO:0000256" key="6">
    <source>
        <dbReference type="ARBA" id="ARBA00029605"/>
    </source>
</evidence>
<sequence>MTRWIALALWPVALALGATATAAEASRQTHAQATSLSPSCKGKSSKVDDEGFVVIGGIEQWVTAKGDSCALPVLLFISGGPGNPLSGISDSVYGAGQRDFIVVQWDQRGAGMTYGRNPPAPDEKLTIERMAQDGNELAAYLARRYGKRKVILWGSSWGSILAVHMAKAHPELFYAYVGTSQVVNSIEMQSESYKKLLALTTDADDKDSLAVLHQVGAPPWTDPRSFGKVRRIIRKYEAKVTLPPPESWHRAPAYTTAKAEADYEAGEDYSFLNFVGLHGDGMLSKVDLPKLGTDFAIPVYFVEGAHDLLAPPELARRYYDAITAPDKGWVLLDRAGHDPNQDVVDAEYKVLRERVLPLVHDK</sequence>
<dbReference type="InterPro" id="IPR005944">
    <property type="entry name" value="Pro_iminopeptidase"/>
</dbReference>
<dbReference type="InterPro" id="IPR022742">
    <property type="entry name" value="Hydrolase_4"/>
</dbReference>
<dbReference type="AlphaFoldDB" id="A0A4R0YWD8"/>
<evidence type="ECO:0000256" key="4">
    <source>
        <dbReference type="ARBA" id="ARBA00022490"/>
    </source>
</evidence>
<feature type="signal peptide" evidence="7">
    <location>
        <begin position="1"/>
        <end position="22"/>
    </location>
</feature>
<dbReference type="InterPro" id="IPR029058">
    <property type="entry name" value="AB_hydrolase_fold"/>
</dbReference>
<dbReference type="PANTHER" id="PTHR43722:SF1">
    <property type="entry name" value="PROLINE IMINOPEPTIDASE"/>
    <property type="match status" value="1"/>
</dbReference>
<keyword evidence="7" id="KW-0732">Signal</keyword>
<dbReference type="Proteomes" id="UP000291822">
    <property type="component" value="Unassembled WGS sequence"/>
</dbReference>
<organism evidence="9 10">
    <name type="scientific">Dyella soli</name>
    <dbReference type="NCBI Taxonomy" id="522319"/>
    <lineage>
        <taxon>Bacteria</taxon>
        <taxon>Pseudomonadati</taxon>
        <taxon>Pseudomonadota</taxon>
        <taxon>Gammaproteobacteria</taxon>
        <taxon>Lysobacterales</taxon>
        <taxon>Rhodanobacteraceae</taxon>
        <taxon>Dyella</taxon>
    </lineage>
</organism>
<comment type="catalytic activity">
    <reaction evidence="1">
        <text>Release of N-terminal proline from a peptide.</text>
        <dbReference type="EC" id="3.4.11.5"/>
    </reaction>
</comment>
<comment type="caution">
    <text evidence="9">The sequence shown here is derived from an EMBL/GenBank/DDBJ whole genome shotgun (WGS) entry which is preliminary data.</text>
</comment>